<dbReference type="InterPro" id="IPR036770">
    <property type="entry name" value="Ankyrin_rpt-contain_sf"/>
</dbReference>
<dbReference type="Proteomes" id="UP000887565">
    <property type="component" value="Unplaced"/>
</dbReference>
<evidence type="ECO:0000256" key="2">
    <source>
        <dbReference type="PROSITE-ProRule" id="PRU00023"/>
    </source>
</evidence>
<dbReference type="WBParaSite" id="nRc.2.0.1.t30647-RA">
    <property type="protein sequence ID" value="nRc.2.0.1.t30647-RA"/>
    <property type="gene ID" value="nRc.2.0.1.g30647"/>
</dbReference>
<dbReference type="InterPro" id="IPR051226">
    <property type="entry name" value="PP1_Regulatory_Subunit"/>
</dbReference>
<dbReference type="PANTHER" id="PTHR24179:SF29">
    <property type="entry name" value="LD46604P"/>
    <property type="match status" value="1"/>
</dbReference>
<dbReference type="GO" id="GO:0004857">
    <property type="term" value="F:enzyme inhibitor activity"/>
    <property type="evidence" value="ECO:0007669"/>
    <property type="project" value="TreeGrafter"/>
</dbReference>
<reference evidence="5" key="1">
    <citation type="submission" date="2022-11" db="UniProtKB">
        <authorList>
            <consortium name="WormBaseParasite"/>
        </authorList>
    </citation>
    <scope>IDENTIFICATION</scope>
</reference>
<feature type="region of interest" description="Disordered" evidence="3">
    <location>
        <begin position="473"/>
        <end position="580"/>
    </location>
</feature>
<dbReference type="PANTHER" id="PTHR24179">
    <property type="entry name" value="PROTEIN PHOSPHATASE 1 REGULATORY SUBUNIT 12"/>
    <property type="match status" value="1"/>
</dbReference>
<evidence type="ECO:0000313" key="4">
    <source>
        <dbReference type="Proteomes" id="UP000887565"/>
    </source>
</evidence>
<dbReference type="Pfam" id="PF12796">
    <property type="entry name" value="Ank_2"/>
    <property type="match status" value="2"/>
</dbReference>
<dbReference type="SUPFAM" id="SSF48403">
    <property type="entry name" value="Ankyrin repeat"/>
    <property type="match status" value="1"/>
</dbReference>
<evidence type="ECO:0000256" key="1">
    <source>
        <dbReference type="ARBA" id="ARBA00022737"/>
    </source>
</evidence>
<dbReference type="GO" id="GO:0017020">
    <property type="term" value="F:myosin phosphatase regulator activity"/>
    <property type="evidence" value="ECO:0007669"/>
    <property type="project" value="TreeGrafter"/>
</dbReference>
<dbReference type="Gene3D" id="1.25.40.20">
    <property type="entry name" value="Ankyrin repeat-containing domain"/>
    <property type="match status" value="2"/>
</dbReference>
<keyword evidence="1" id="KW-0677">Repeat</keyword>
<feature type="repeat" description="ANK" evidence="2">
    <location>
        <begin position="125"/>
        <end position="157"/>
    </location>
</feature>
<protein>
    <submittedName>
        <fullName evidence="5">Protein phosphatase 1 regulatory subunit 16A</fullName>
    </submittedName>
</protein>
<evidence type="ECO:0000256" key="3">
    <source>
        <dbReference type="SAM" id="MobiDB-lite"/>
    </source>
</evidence>
<feature type="compositionally biased region" description="Basic and acidic residues" evidence="3">
    <location>
        <begin position="546"/>
        <end position="560"/>
    </location>
</feature>
<keyword evidence="2" id="KW-0040">ANK repeat</keyword>
<dbReference type="AlphaFoldDB" id="A0A915JY74"/>
<feature type="compositionally biased region" description="Basic and acidic residues" evidence="3">
    <location>
        <begin position="444"/>
        <end position="457"/>
    </location>
</feature>
<sequence length="599" mass="67275">MDHYELVAELPIIERLTPAERIQLAKQRRALQLLRWNEKYDSYDSFKDNSSRKANIKFQPNITLLEATSRNDVEEVRQLLNDGIDPNVSNEDGLTALHQCAIDNNEQMLLTLIDYGANVNSRDTELWTPLHAAGCCGHLKIVRHLVEHGAELLAVNADGNMPYDICDDEETLDYIESEMAKRGVTQEDIDEERLIYEKKMLQDVQYLFKNGKNFEFKDEKGATPLHVASAKGYYTVVKYLLEVGASVHVRDNDGWQPVHAAACWAQPDSIELLVSYGADINARTPAGETPFDLCEDESVRAVIMTLQLEQRRRLLSFARDSRRMSKRRKPSSKFESPNQGNNESHRLSASRGAIRRHSLRDRAGVTLARLEARREAALLRSYSFDGSTMIPLLQMNASPGEDSVHDEKMSPGMPMASSSSKNDELNSSNVVDLSKNDSSANKNVDVKPVDESKIMANGDEKIDGENINVFQNNWSKRTRKLSKTRAKPKPADDRELLKTKNNNHENSSGDASPGADESSGNGPLTLADLKLLRSEERGSGVNGNKTNDDTKDASIKENDNSIKLNGTTNDNNDRRNSLQHRCTSRRNSKFDRLKCCRIV</sequence>
<feature type="repeat" description="ANK" evidence="2">
    <location>
        <begin position="220"/>
        <end position="252"/>
    </location>
</feature>
<dbReference type="OMA" id="LKCCRIV"/>
<feature type="repeat" description="ANK" evidence="2">
    <location>
        <begin position="92"/>
        <end position="124"/>
    </location>
</feature>
<accession>A0A915JY74</accession>
<dbReference type="SMART" id="SM00248">
    <property type="entry name" value="ANK"/>
    <property type="match status" value="5"/>
</dbReference>
<dbReference type="PROSITE" id="PS50088">
    <property type="entry name" value="ANK_REPEAT"/>
    <property type="match status" value="4"/>
</dbReference>
<feature type="compositionally biased region" description="Low complexity" evidence="3">
    <location>
        <begin position="410"/>
        <end position="429"/>
    </location>
</feature>
<dbReference type="FunFam" id="1.25.40.20:FF:000198">
    <property type="entry name" value="Myosin binding subunit, isoform P"/>
    <property type="match status" value="1"/>
</dbReference>
<dbReference type="PRINTS" id="PR01415">
    <property type="entry name" value="ANKYRIN"/>
</dbReference>
<feature type="repeat" description="ANK" evidence="2">
    <location>
        <begin position="253"/>
        <end position="285"/>
    </location>
</feature>
<dbReference type="GO" id="GO:0005737">
    <property type="term" value="C:cytoplasm"/>
    <property type="evidence" value="ECO:0007669"/>
    <property type="project" value="TreeGrafter"/>
</dbReference>
<proteinExistence type="predicted"/>
<feature type="compositionally biased region" description="Basic and acidic residues" evidence="3">
    <location>
        <begin position="489"/>
        <end position="498"/>
    </location>
</feature>
<dbReference type="InterPro" id="IPR002110">
    <property type="entry name" value="Ankyrin_rpt"/>
</dbReference>
<feature type="compositionally biased region" description="Basic residues" evidence="3">
    <location>
        <begin position="476"/>
        <end position="488"/>
    </location>
</feature>
<dbReference type="PROSITE" id="PS50297">
    <property type="entry name" value="ANK_REP_REGION"/>
    <property type="match status" value="4"/>
</dbReference>
<feature type="region of interest" description="Disordered" evidence="3">
    <location>
        <begin position="393"/>
        <end position="457"/>
    </location>
</feature>
<evidence type="ECO:0000313" key="5">
    <source>
        <dbReference type="WBParaSite" id="nRc.2.0.1.t30647-RA"/>
    </source>
</evidence>
<feature type="region of interest" description="Disordered" evidence="3">
    <location>
        <begin position="319"/>
        <end position="355"/>
    </location>
</feature>
<organism evidence="4 5">
    <name type="scientific">Romanomermis culicivorax</name>
    <name type="common">Nematode worm</name>
    <dbReference type="NCBI Taxonomy" id="13658"/>
    <lineage>
        <taxon>Eukaryota</taxon>
        <taxon>Metazoa</taxon>
        <taxon>Ecdysozoa</taxon>
        <taxon>Nematoda</taxon>
        <taxon>Enoplea</taxon>
        <taxon>Dorylaimia</taxon>
        <taxon>Mermithida</taxon>
        <taxon>Mermithoidea</taxon>
        <taxon>Mermithidae</taxon>
        <taxon>Romanomermis</taxon>
    </lineage>
</organism>
<keyword evidence="4" id="KW-1185">Reference proteome</keyword>
<name>A0A915JY74_ROMCU</name>